<keyword evidence="5" id="KW-1133">Transmembrane helix</keyword>
<keyword evidence="2" id="KW-0732">Signal</keyword>
<feature type="transmembrane region" description="Helical" evidence="5">
    <location>
        <begin position="53"/>
        <end position="74"/>
    </location>
</feature>
<dbReference type="PANTHER" id="PTHR12916:SF4">
    <property type="entry name" value="UNINFLATABLE, ISOFORM C"/>
    <property type="match status" value="1"/>
</dbReference>
<dbReference type="InterPro" id="IPR000742">
    <property type="entry name" value="EGF"/>
</dbReference>
<protein>
    <submittedName>
        <fullName evidence="7">Calcium-binding EGF-like domain-containing protein</fullName>
    </submittedName>
</protein>
<dbReference type="PANTHER" id="PTHR12916">
    <property type="entry name" value="CYTOCHROME C OXIDASE POLYPEPTIDE VIC-2"/>
    <property type="match status" value="1"/>
</dbReference>
<keyword evidence="1" id="KW-0245">EGF-like domain</keyword>
<dbReference type="PROSITE" id="PS00010">
    <property type="entry name" value="ASX_HYDROXYL"/>
    <property type="match status" value="1"/>
</dbReference>
<evidence type="ECO:0000256" key="2">
    <source>
        <dbReference type="ARBA" id="ARBA00022729"/>
    </source>
</evidence>
<dbReference type="PRINTS" id="PR00010">
    <property type="entry name" value="EGFBLOOD"/>
</dbReference>
<organism evidence="7 8">
    <name type="scientific">Nocardioides malaquae</name>
    <dbReference type="NCBI Taxonomy" id="2773426"/>
    <lineage>
        <taxon>Bacteria</taxon>
        <taxon>Bacillati</taxon>
        <taxon>Actinomycetota</taxon>
        <taxon>Actinomycetes</taxon>
        <taxon>Propionibacteriales</taxon>
        <taxon>Nocardioidaceae</taxon>
        <taxon>Nocardioides</taxon>
    </lineage>
</organism>
<dbReference type="InterPro" id="IPR001881">
    <property type="entry name" value="EGF-like_Ca-bd_dom"/>
</dbReference>
<evidence type="ECO:0000256" key="1">
    <source>
        <dbReference type="ARBA" id="ARBA00022536"/>
    </source>
</evidence>
<dbReference type="CDD" id="cd00054">
    <property type="entry name" value="EGF_CA"/>
    <property type="match status" value="1"/>
</dbReference>
<feature type="non-terminal residue" evidence="7">
    <location>
        <position position="77"/>
    </location>
</feature>
<dbReference type="InterPro" id="IPR018097">
    <property type="entry name" value="EGF_Ca-bd_CS"/>
</dbReference>
<evidence type="ECO:0000256" key="5">
    <source>
        <dbReference type="SAM" id="Phobius"/>
    </source>
</evidence>
<dbReference type="Proteomes" id="UP000756387">
    <property type="component" value="Unassembled WGS sequence"/>
</dbReference>
<dbReference type="PROSITE" id="PS50026">
    <property type="entry name" value="EGF_3"/>
    <property type="match status" value="1"/>
</dbReference>
<sequence>VLFIVSGFSGEMCQIDIDECSSTPCLNGAKCIDRPNGYECECAEGTITVKRLFVFYCWVNILSNFNMSVCYIVLPSL</sequence>
<keyword evidence="5" id="KW-0812">Transmembrane</keyword>
<dbReference type="Pfam" id="PF00008">
    <property type="entry name" value="EGF"/>
    <property type="match status" value="1"/>
</dbReference>
<evidence type="ECO:0000313" key="7">
    <source>
        <dbReference type="EMBL" id="MBE7326251.1"/>
    </source>
</evidence>
<gene>
    <name evidence="7" type="ORF">IEQ44_16610</name>
</gene>
<dbReference type="SMART" id="SM00181">
    <property type="entry name" value="EGF"/>
    <property type="match status" value="1"/>
</dbReference>
<reference evidence="7 8" key="1">
    <citation type="submission" date="2020-10" db="EMBL/GenBank/DDBJ databases">
        <title>Nocardioides sp. isolated from sludge.</title>
        <authorList>
            <person name="Zhang X."/>
        </authorList>
    </citation>
    <scope>NUCLEOTIDE SEQUENCE [LARGE SCALE GENOMIC DNA]</scope>
    <source>
        <strain evidence="7 8">Y6</strain>
    </source>
</reference>
<evidence type="ECO:0000313" key="8">
    <source>
        <dbReference type="Proteomes" id="UP000756387"/>
    </source>
</evidence>
<dbReference type="InterPro" id="IPR000152">
    <property type="entry name" value="EGF-type_Asp/Asn_hydroxyl_site"/>
</dbReference>
<name>A0ABR9RXH0_9ACTN</name>
<dbReference type="Gene3D" id="2.10.25.10">
    <property type="entry name" value="Laminin"/>
    <property type="match status" value="1"/>
</dbReference>
<accession>A0ABR9RXH0</accession>
<dbReference type="SMART" id="SM00179">
    <property type="entry name" value="EGF_CA"/>
    <property type="match status" value="1"/>
</dbReference>
<keyword evidence="8" id="KW-1185">Reference proteome</keyword>
<keyword evidence="3" id="KW-0677">Repeat</keyword>
<dbReference type="SUPFAM" id="SSF57196">
    <property type="entry name" value="EGF/Laminin"/>
    <property type="match status" value="1"/>
</dbReference>
<dbReference type="EMBL" id="JADCSA010001318">
    <property type="protein sequence ID" value="MBE7326251.1"/>
    <property type="molecule type" value="Genomic_DNA"/>
</dbReference>
<comment type="caution">
    <text evidence="7">The sequence shown here is derived from an EMBL/GenBank/DDBJ whole genome shotgun (WGS) entry which is preliminary data.</text>
</comment>
<keyword evidence="5" id="KW-0472">Membrane</keyword>
<feature type="domain" description="EGF-like" evidence="6">
    <location>
        <begin position="16"/>
        <end position="52"/>
    </location>
</feature>
<evidence type="ECO:0000256" key="4">
    <source>
        <dbReference type="ARBA" id="ARBA00023157"/>
    </source>
</evidence>
<feature type="non-terminal residue" evidence="7">
    <location>
        <position position="1"/>
    </location>
</feature>
<evidence type="ECO:0000256" key="3">
    <source>
        <dbReference type="ARBA" id="ARBA00022737"/>
    </source>
</evidence>
<keyword evidence="4" id="KW-1015">Disulfide bond</keyword>
<dbReference type="PROSITE" id="PS01187">
    <property type="entry name" value="EGF_CA"/>
    <property type="match status" value="1"/>
</dbReference>
<proteinExistence type="predicted"/>
<evidence type="ECO:0000259" key="6">
    <source>
        <dbReference type="PROSITE" id="PS50026"/>
    </source>
</evidence>